<dbReference type="Proteomes" id="UP001432014">
    <property type="component" value="Chromosome"/>
</dbReference>
<feature type="chain" id="PRO_5047117562" evidence="4">
    <location>
        <begin position="29"/>
        <end position="436"/>
    </location>
</feature>
<dbReference type="Pfam" id="PF13416">
    <property type="entry name" value="SBP_bac_8"/>
    <property type="match status" value="1"/>
</dbReference>
<keyword evidence="2" id="KW-0813">Transport</keyword>
<sequence>MRLIRWTATAAALTVGCLALSACSPGTALPADGKAADDRTGTLQVWLYNEAGNAPKEAVVAKAVTEFQAAHQGVTVNVSYIDTDAAARAAKMKGAFNDPSSAPDLVEFGNTDLPGYVAAGGLAEIGAELDGWSSKGDLDPAIAKTAVLDGKTYGLPWWVGVRALYYRTDLFTEAGLAAPTSYDELVAATKAVHAQHPDTFGIAVGGKYTFGALPFVWDAGGDIATRNGATYTAAIASPESQAGVKRYTDLFGADGCPAQQCADLTGGKTVDLFAAGKAAMAILPNSSRSKVDAGPAKGKYAVVPLPGSKAGSIAPAFAGGNNLGVMKAAKHRTLAVEFAELLAGPANQQAMYDAMGNLPTLKSVNTAVAAKDAFLKPFTDTIAAGTRFVPMDQGWAQIDAQAVVPTLLQQVVTGKADVAKASGDAAQQINTAFTAH</sequence>
<keyword evidence="3 4" id="KW-0732">Signal</keyword>
<evidence type="ECO:0000313" key="6">
    <source>
        <dbReference type="Proteomes" id="UP001432014"/>
    </source>
</evidence>
<dbReference type="PANTHER" id="PTHR30061">
    <property type="entry name" value="MALTOSE-BINDING PERIPLASMIC PROTEIN"/>
    <property type="match status" value="1"/>
</dbReference>
<dbReference type="PANTHER" id="PTHR30061:SF50">
    <property type="entry name" value="MALTOSE_MALTODEXTRIN-BINDING PERIPLASMIC PROTEIN"/>
    <property type="match status" value="1"/>
</dbReference>
<protein>
    <submittedName>
        <fullName evidence="5">Extracellular solute-binding protein</fullName>
    </submittedName>
</protein>
<dbReference type="PROSITE" id="PS51257">
    <property type="entry name" value="PROKAR_LIPOPROTEIN"/>
    <property type="match status" value="1"/>
</dbReference>
<evidence type="ECO:0000256" key="4">
    <source>
        <dbReference type="SAM" id="SignalP"/>
    </source>
</evidence>
<gene>
    <name evidence="5" type="ORF">OG469_33295</name>
</gene>
<evidence type="ECO:0000256" key="3">
    <source>
        <dbReference type="ARBA" id="ARBA00022729"/>
    </source>
</evidence>
<evidence type="ECO:0000256" key="1">
    <source>
        <dbReference type="ARBA" id="ARBA00008520"/>
    </source>
</evidence>
<feature type="signal peptide" evidence="4">
    <location>
        <begin position="1"/>
        <end position="28"/>
    </location>
</feature>
<dbReference type="RefSeq" id="WP_329493956.1">
    <property type="nucleotide sequence ID" value="NZ_CP108460.1"/>
</dbReference>
<evidence type="ECO:0000313" key="5">
    <source>
        <dbReference type="EMBL" id="WUS59947.1"/>
    </source>
</evidence>
<dbReference type="EMBL" id="CP108482">
    <property type="protein sequence ID" value="WUS59947.1"/>
    <property type="molecule type" value="Genomic_DNA"/>
</dbReference>
<dbReference type="SUPFAM" id="SSF53850">
    <property type="entry name" value="Periplasmic binding protein-like II"/>
    <property type="match status" value="1"/>
</dbReference>
<dbReference type="InterPro" id="IPR006059">
    <property type="entry name" value="SBP"/>
</dbReference>
<organism evidence="5 6">
    <name type="scientific">Kitasatospora herbaricolor</name>
    <dbReference type="NCBI Taxonomy" id="68217"/>
    <lineage>
        <taxon>Bacteria</taxon>
        <taxon>Bacillati</taxon>
        <taxon>Actinomycetota</taxon>
        <taxon>Actinomycetes</taxon>
        <taxon>Kitasatosporales</taxon>
        <taxon>Streptomycetaceae</taxon>
        <taxon>Kitasatospora</taxon>
    </lineage>
</organism>
<name>A0ABZ1WGB7_9ACTN</name>
<evidence type="ECO:0000256" key="2">
    <source>
        <dbReference type="ARBA" id="ARBA00022448"/>
    </source>
</evidence>
<comment type="similarity">
    <text evidence="1">Belongs to the bacterial solute-binding protein 1 family.</text>
</comment>
<proteinExistence type="inferred from homology"/>
<reference evidence="5 6" key="1">
    <citation type="submission" date="2022-10" db="EMBL/GenBank/DDBJ databases">
        <title>The complete genomes of actinobacterial strains from the NBC collection.</title>
        <authorList>
            <person name="Joergensen T.S."/>
            <person name="Alvarez Arevalo M."/>
            <person name="Sterndorff E.B."/>
            <person name="Faurdal D."/>
            <person name="Vuksanovic O."/>
            <person name="Mourched A.-S."/>
            <person name="Charusanti P."/>
            <person name="Shaw S."/>
            <person name="Blin K."/>
            <person name="Weber T."/>
        </authorList>
    </citation>
    <scope>NUCLEOTIDE SEQUENCE [LARGE SCALE GENOMIC DNA]</scope>
    <source>
        <strain evidence="5 6">NBC_01247</strain>
    </source>
</reference>
<keyword evidence="6" id="KW-1185">Reference proteome</keyword>
<dbReference type="Gene3D" id="3.40.190.10">
    <property type="entry name" value="Periplasmic binding protein-like II"/>
    <property type="match status" value="2"/>
</dbReference>
<accession>A0ABZ1WGB7</accession>